<name>A0A8J8N9S2_HALGN</name>
<comment type="caution">
    <text evidence="1">The sequence shown here is derived from an EMBL/GenBank/DDBJ whole genome shotgun (WGS) entry which is preliminary data.</text>
</comment>
<gene>
    <name evidence="1" type="ORF">FGO68_gene1610</name>
</gene>
<dbReference type="Proteomes" id="UP000785679">
    <property type="component" value="Unassembled WGS sequence"/>
</dbReference>
<sequence>MVAVQVVVERPYWGIQQLKGVGSARARSVTQATQVTWLKGYQPSDCLHQVNLVFDAYRSYRAIFAVLRLKECLLVVNFCIRLQVEPMSRINEDIVAFAWQLYFLSKSTSYSQSQTFGEIYFVKEALSY</sequence>
<dbReference type="EMBL" id="RRYP01032762">
    <property type="protein sequence ID" value="TNV70785.1"/>
    <property type="molecule type" value="Genomic_DNA"/>
</dbReference>
<protein>
    <submittedName>
        <fullName evidence="1">Uncharacterized protein</fullName>
    </submittedName>
</protein>
<proteinExistence type="predicted"/>
<reference evidence="1" key="1">
    <citation type="submission" date="2019-06" db="EMBL/GenBank/DDBJ databases">
        <authorList>
            <person name="Zheng W."/>
        </authorList>
    </citation>
    <scope>NUCLEOTIDE SEQUENCE</scope>
    <source>
        <strain evidence="1">QDHG01</strain>
    </source>
</reference>
<organism evidence="1 2">
    <name type="scientific">Halteria grandinella</name>
    <dbReference type="NCBI Taxonomy" id="5974"/>
    <lineage>
        <taxon>Eukaryota</taxon>
        <taxon>Sar</taxon>
        <taxon>Alveolata</taxon>
        <taxon>Ciliophora</taxon>
        <taxon>Intramacronucleata</taxon>
        <taxon>Spirotrichea</taxon>
        <taxon>Stichotrichia</taxon>
        <taxon>Sporadotrichida</taxon>
        <taxon>Halteriidae</taxon>
        <taxon>Halteria</taxon>
    </lineage>
</organism>
<keyword evidence="2" id="KW-1185">Reference proteome</keyword>
<accession>A0A8J8N9S2</accession>
<evidence type="ECO:0000313" key="2">
    <source>
        <dbReference type="Proteomes" id="UP000785679"/>
    </source>
</evidence>
<evidence type="ECO:0000313" key="1">
    <source>
        <dbReference type="EMBL" id="TNV70785.1"/>
    </source>
</evidence>
<dbReference type="AlphaFoldDB" id="A0A8J8N9S2"/>